<accession>A0A1F5ZGR4</accession>
<dbReference type="EMBL" id="MFIZ01000019">
    <property type="protein sequence ID" value="OGG11699.1"/>
    <property type="molecule type" value="Genomic_DNA"/>
</dbReference>
<organism evidence="1 2">
    <name type="scientific">Candidatus Gottesmanbacteria bacterium RBG_13_45_10</name>
    <dbReference type="NCBI Taxonomy" id="1798370"/>
    <lineage>
        <taxon>Bacteria</taxon>
        <taxon>Candidatus Gottesmaniibacteriota</taxon>
    </lineage>
</organism>
<reference evidence="1 2" key="1">
    <citation type="journal article" date="2016" name="Nat. Commun.">
        <title>Thousands of microbial genomes shed light on interconnected biogeochemical processes in an aquifer system.</title>
        <authorList>
            <person name="Anantharaman K."/>
            <person name="Brown C.T."/>
            <person name="Hug L.A."/>
            <person name="Sharon I."/>
            <person name="Castelle C.J."/>
            <person name="Probst A.J."/>
            <person name="Thomas B.C."/>
            <person name="Singh A."/>
            <person name="Wilkins M.J."/>
            <person name="Karaoz U."/>
            <person name="Brodie E.L."/>
            <person name="Williams K.H."/>
            <person name="Hubbard S.S."/>
            <person name="Banfield J.F."/>
        </authorList>
    </citation>
    <scope>NUCLEOTIDE SEQUENCE [LARGE SCALE GENOMIC DNA]</scope>
</reference>
<gene>
    <name evidence="1" type="ORF">A2Z00_00745</name>
</gene>
<sequence>MNLFRRIGGIMSDGIPATIRIQKRLCGPESEPTPVTITGLYNPETDTFSYRTLGRGAQERNIQNAGENLAEAVINGAMVATVLESNPIGFNQDQFYRVQLWGWNGTTRVIDAFTAGSGLLNPGDIICLPIHSPNGNSEQANSAG</sequence>
<proteinExistence type="predicted"/>
<comment type="caution">
    <text evidence="1">The sequence shown here is derived from an EMBL/GenBank/DDBJ whole genome shotgun (WGS) entry which is preliminary data.</text>
</comment>
<dbReference type="STRING" id="1798370.A2Z00_00745"/>
<dbReference type="AlphaFoldDB" id="A0A1F5ZGR4"/>
<evidence type="ECO:0000313" key="2">
    <source>
        <dbReference type="Proteomes" id="UP000177268"/>
    </source>
</evidence>
<protein>
    <submittedName>
        <fullName evidence="1">Uncharacterized protein</fullName>
    </submittedName>
</protein>
<evidence type="ECO:0000313" key="1">
    <source>
        <dbReference type="EMBL" id="OGG11699.1"/>
    </source>
</evidence>
<dbReference type="Proteomes" id="UP000177268">
    <property type="component" value="Unassembled WGS sequence"/>
</dbReference>
<name>A0A1F5ZGR4_9BACT</name>